<dbReference type="RefSeq" id="WP_125670766.1">
    <property type="nucleotide sequence ID" value="NZ_RCOS01000062.1"/>
</dbReference>
<dbReference type="InterPro" id="IPR036425">
    <property type="entry name" value="MoaB/Mog-like_dom_sf"/>
</dbReference>
<evidence type="ECO:0000313" key="2">
    <source>
        <dbReference type="EMBL" id="RSN76142.1"/>
    </source>
</evidence>
<dbReference type="PIRSF" id="PIRSF006443">
    <property type="entry name" value="MoaB"/>
    <property type="match status" value="1"/>
</dbReference>
<dbReference type="FunFam" id="3.40.980.10:FF:000006">
    <property type="entry name" value="Molybdenum cofactor biosynthesis protein B"/>
    <property type="match status" value="1"/>
</dbReference>
<proteinExistence type="predicted"/>
<evidence type="ECO:0000313" key="4">
    <source>
        <dbReference type="Proteomes" id="UP000277582"/>
    </source>
</evidence>
<reference evidence="2 4" key="1">
    <citation type="submission" date="2018-10" db="EMBL/GenBank/DDBJ databases">
        <title>Co-occurring genomic capacity for anaerobic methane metabolism and dissimilatory sulfite reduction discovered in the Korarchaeota.</title>
        <authorList>
            <person name="Mckay L.J."/>
            <person name="Dlakic M."/>
            <person name="Fields M.W."/>
            <person name="Delmont T.O."/>
            <person name="Eren A.M."/>
            <person name="Jay Z.J."/>
            <person name="Klingelsmith K.B."/>
            <person name="Rusch D.B."/>
            <person name="Inskeep W.P."/>
        </authorList>
    </citation>
    <scope>NUCLEOTIDE SEQUENCE [LARGE SCALE GENOMIC DNA]</scope>
    <source>
        <strain evidence="2 4">MDKW</strain>
    </source>
</reference>
<keyword evidence="4" id="KW-1185">Reference proteome</keyword>
<dbReference type="SMART" id="SM00852">
    <property type="entry name" value="MoCF_biosynth"/>
    <property type="match status" value="1"/>
</dbReference>
<evidence type="ECO:0000313" key="5">
    <source>
        <dbReference type="Proteomes" id="UP000316217"/>
    </source>
</evidence>
<dbReference type="Gene3D" id="3.40.980.10">
    <property type="entry name" value="MoaB/Mog-like domain"/>
    <property type="match status" value="1"/>
</dbReference>
<sequence>MRSHEEHRKEASSPLKFSILTVSTSKYENREQRDITGDLAEELLRRSGNEIVERDICPDNPDMIREAVMRMVRKSDVVIVCGGTGIHPQDLTIEAIKPVFEREITGFGEIFRFLSYSEVGPAAMLSRATAGVINGTVVYLLPGSPDAVRLALERIIIPESAHAVWVARGYSKKR</sequence>
<protein>
    <submittedName>
        <fullName evidence="2">Molybdenum cofactor biosynthesis protein MoaB</fullName>
    </submittedName>
</protein>
<dbReference type="PANTHER" id="PTHR43232:SF2">
    <property type="entry name" value="MOLYBDENUM COFACTOR BIOSYNTHESIS PROTEIN B"/>
    <property type="match status" value="1"/>
</dbReference>
<reference evidence="3 5" key="2">
    <citation type="journal article" date="2019" name="Nat. Microbiol.">
        <title>Wide diversity of methane and short-chain alkane metabolisms in uncultured archaea.</title>
        <authorList>
            <person name="Borrel G."/>
            <person name="Adam P.S."/>
            <person name="McKay L.J."/>
            <person name="Chen L.X."/>
            <person name="Sierra-Garcia I.N."/>
            <person name="Sieber C.M."/>
            <person name="Letourneur Q."/>
            <person name="Ghozlane A."/>
            <person name="Andersen G.L."/>
            <person name="Li W.J."/>
            <person name="Hallam S.J."/>
            <person name="Muyzer G."/>
            <person name="de Oliveira V.M."/>
            <person name="Inskeep W.P."/>
            <person name="Banfield J.F."/>
            <person name="Gribaldo S."/>
        </authorList>
    </citation>
    <scope>NUCLEOTIDE SEQUENCE [LARGE SCALE GENOMIC DNA]</scope>
    <source>
        <strain evidence="3">NM4</strain>
    </source>
</reference>
<feature type="domain" description="MoaB/Mog" evidence="1">
    <location>
        <begin position="18"/>
        <end position="163"/>
    </location>
</feature>
<dbReference type="CDD" id="cd00886">
    <property type="entry name" value="MogA_MoaB"/>
    <property type="match status" value="1"/>
</dbReference>
<evidence type="ECO:0000313" key="3">
    <source>
        <dbReference type="EMBL" id="RZN62209.1"/>
    </source>
</evidence>
<dbReference type="SUPFAM" id="SSF53218">
    <property type="entry name" value="Molybdenum cofactor biosynthesis proteins"/>
    <property type="match status" value="1"/>
</dbReference>
<dbReference type="Proteomes" id="UP000316217">
    <property type="component" value="Unassembled WGS sequence"/>
</dbReference>
<name>A0A3R9PJY8_9CREN</name>
<dbReference type="EMBL" id="RXII01000051">
    <property type="protein sequence ID" value="RZN62209.1"/>
    <property type="molecule type" value="Genomic_DNA"/>
</dbReference>
<gene>
    <name evidence="2" type="ORF">D6D85_04095</name>
    <name evidence="3" type="ORF">EF810_03310</name>
</gene>
<dbReference type="Proteomes" id="UP000277582">
    <property type="component" value="Unassembled WGS sequence"/>
</dbReference>
<dbReference type="InterPro" id="IPR012245">
    <property type="entry name" value="MoaB"/>
</dbReference>
<dbReference type="EMBL" id="RCOS01000062">
    <property type="protein sequence ID" value="RSN76142.1"/>
    <property type="molecule type" value="Genomic_DNA"/>
</dbReference>
<dbReference type="NCBIfam" id="TIGR00177">
    <property type="entry name" value="molyb_syn"/>
    <property type="match status" value="1"/>
</dbReference>
<dbReference type="GO" id="GO:0006777">
    <property type="term" value="P:Mo-molybdopterin cofactor biosynthetic process"/>
    <property type="evidence" value="ECO:0007669"/>
    <property type="project" value="InterPro"/>
</dbReference>
<dbReference type="Pfam" id="PF00994">
    <property type="entry name" value="MoCF_biosynth"/>
    <property type="match status" value="1"/>
</dbReference>
<dbReference type="OrthoDB" id="205337at2157"/>
<accession>A0A3R9PJY8</accession>
<dbReference type="GO" id="GO:0005829">
    <property type="term" value="C:cytosol"/>
    <property type="evidence" value="ECO:0007669"/>
    <property type="project" value="TreeGrafter"/>
</dbReference>
<evidence type="ECO:0000259" key="1">
    <source>
        <dbReference type="SMART" id="SM00852"/>
    </source>
</evidence>
<organism evidence="2 4">
    <name type="scientific">Candidatus Methanodesulfokora washburnensis</name>
    <dbReference type="NCBI Taxonomy" id="2478471"/>
    <lineage>
        <taxon>Archaea</taxon>
        <taxon>Thermoproteota</taxon>
        <taxon>Candidatus Korarchaeia</taxon>
        <taxon>Candidatus Korarchaeia incertae sedis</taxon>
        <taxon>Candidatus Methanodesulfokora</taxon>
    </lineage>
</organism>
<dbReference type="PANTHER" id="PTHR43232">
    <property type="entry name" value="MOLYBDENUM COFACTOR BIOSYNTHESIS PROTEIN B"/>
    <property type="match status" value="1"/>
</dbReference>
<comment type="caution">
    <text evidence="2">The sequence shown here is derived from an EMBL/GenBank/DDBJ whole genome shotgun (WGS) entry which is preliminary data.</text>
</comment>
<dbReference type="InterPro" id="IPR001453">
    <property type="entry name" value="MoaB/Mog_dom"/>
</dbReference>
<dbReference type="AlphaFoldDB" id="A0A3R9PJY8"/>